<name>A0A919ND03_9ACTN</name>
<dbReference type="Gene3D" id="1.10.150.130">
    <property type="match status" value="1"/>
</dbReference>
<reference evidence="4" key="1">
    <citation type="submission" date="2021-01" db="EMBL/GenBank/DDBJ databases">
        <title>Whole genome shotgun sequence of Actinoplanes siamensis NBRC 109076.</title>
        <authorList>
            <person name="Komaki H."/>
            <person name="Tamura T."/>
        </authorList>
    </citation>
    <scope>NUCLEOTIDE SEQUENCE</scope>
    <source>
        <strain evidence="4">NBRC 109076</strain>
    </source>
</reference>
<evidence type="ECO:0000259" key="3">
    <source>
        <dbReference type="PROSITE" id="PS51900"/>
    </source>
</evidence>
<dbReference type="Proteomes" id="UP000629619">
    <property type="component" value="Unassembled WGS sequence"/>
</dbReference>
<dbReference type="SUPFAM" id="SSF56349">
    <property type="entry name" value="DNA breaking-rejoining enzymes"/>
    <property type="match status" value="1"/>
</dbReference>
<dbReference type="InterPro" id="IPR011010">
    <property type="entry name" value="DNA_brk_join_enz"/>
</dbReference>
<comment type="caution">
    <text evidence="4">The sequence shown here is derived from an EMBL/GenBank/DDBJ whole genome shotgun (WGS) entry which is preliminary data.</text>
</comment>
<dbReference type="InterPro" id="IPR044068">
    <property type="entry name" value="CB"/>
</dbReference>
<proteinExistence type="predicted"/>
<gene>
    <name evidence="4" type="ORF">Asi03nite_64970</name>
</gene>
<dbReference type="GO" id="GO:0003677">
    <property type="term" value="F:DNA binding"/>
    <property type="evidence" value="ECO:0007669"/>
    <property type="project" value="UniProtKB-UniRule"/>
</dbReference>
<dbReference type="AlphaFoldDB" id="A0A919ND03"/>
<protein>
    <recommendedName>
        <fullName evidence="3">Core-binding (CB) domain-containing protein</fullName>
    </recommendedName>
</protein>
<dbReference type="PROSITE" id="PS51900">
    <property type="entry name" value="CB"/>
    <property type="match status" value="1"/>
</dbReference>
<feature type="domain" description="Core-binding (CB)" evidence="3">
    <location>
        <begin position="115"/>
        <end position="197"/>
    </location>
</feature>
<sequence>MTRAENLIASLPDPPDWLLDFAVHVSTRFNASRATSLVSELSRLLLDGQPRHPQALLERSRRPGRSMGPLARALEDFFTAGRLALPTDQAERLAAGRRQRRIDQTPEALRAGVGGFADYQMRARQRALRAGTRPRSDNTIELALAVVRDLAVFLTGQRGKNDWSIADVHDVEAFLADMPKARARRLTVLRQFFRFARRSRLVLIDPTMTLKAKQHSAFRGRTLTLGEQRQVFRRWTSGDADVHPHEALVGMLALLHAASSQEARLLTLDNIDHTRCSARLGDRPHPVPLDPATWAALVRCLDHRTGLNTANPHVIVTKGTKAGRTPASRAYLSHVLDPCGHPPRAIRSTRLVDLVNTLDPKLVAAAMGLDPQAPLIYLDDRIRQWPQEGVSAEPDRQTRPER</sequence>
<evidence type="ECO:0000313" key="5">
    <source>
        <dbReference type="Proteomes" id="UP000629619"/>
    </source>
</evidence>
<dbReference type="InterPro" id="IPR010998">
    <property type="entry name" value="Integrase_recombinase_N"/>
</dbReference>
<keyword evidence="5" id="KW-1185">Reference proteome</keyword>
<organism evidence="4 5">
    <name type="scientific">Actinoplanes siamensis</name>
    <dbReference type="NCBI Taxonomy" id="1223317"/>
    <lineage>
        <taxon>Bacteria</taxon>
        <taxon>Bacillati</taxon>
        <taxon>Actinomycetota</taxon>
        <taxon>Actinomycetes</taxon>
        <taxon>Micromonosporales</taxon>
        <taxon>Micromonosporaceae</taxon>
        <taxon>Actinoplanes</taxon>
    </lineage>
</organism>
<accession>A0A919ND03</accession>
<keyword evidence="1 2" id="KW-0238">DNA-binding</keyword>
<dbReference type="RefSeq" id="WP_203684297.1">
    <property type="nucleotide sequence ID" value="NZ_BOMW01000071.1"/>
</dbReference>
<evidence type="ECO:0000256" key="1">
    <source>
        <dbReference type="ARBA" id="ARBA00023125"/>
    </source>
</evidence>
<evidence type="ECO:0000313" key="4">
    <source>
        <dbReference type="EMBL" id="GIF08959.1"/>
    </source>
</evidence>
<dbReference type="EMBL" id="BOMW01000071">
    <property type="protein sequence ID" value="GIF08959.1"/>
    <property type="molecule type" value="Genomic_DNA"/>
</dbReference>
<evidence type="ECO:0000256" key="2">
    <source>
        <dbReference type="PROSITE-ProRule" id="PRU01248"/>
    </source>
</evidence>